<keyword evidence="2" id="KW-1185">Reference proteome</keyword>
<protein>
    <recommendedName>
        <fullName evidence="3">TnsA-like heteromeric transposase endonuclease subunit</fullName>
    </recommendedName>
</protein>
<gene>
    <name evidence="1" type="ORF">J0P97_07410</name>
</gene>
<organism evidence="1 2">
    <name type="scientific">Microbacterium flavum</name>
    <dbReference type="NCBI Taxonomy" id="415216"/>
    <lineage>
        <taxon>Bacteria</taxon>
        <taxon>Bacillati</taxon>
        <taxon>Actinomycetota</taxon>
        <taxon>Actinomycetes</taxon>
        <taxon>Micrococcales</taxon>
        <taxon>Microbacteriaceae</taxon>
        <taxon>Microbacterium</taxon>
    </lineage>
</organism>
<evidence type="ECO:0000313" key="1">
    <source>
        <dbReference type="EMBL" id="MBT8797899.1"/>
    </source>
</evidence>
<proteinExistence type="predicted"/>
<dbReference type="RefSeq" id="WP_215487131.1">
    <property type="nucleotide sequence ID" value="NZ_BAAAPJ010000005.1"/>
</dbReference>
<comment type="caution">
    <text evidence="1">The sequence shown here is derived from an EMBL/GenBank/DDBJ whole genome shotgun (WGS) entry which is preliminary data.</text>
</comment>
<sequence length="275" mass="30937">MMRVFPVAGPQQIVPRRRTSSTELHWISRAVGSAPEKSERHDWAVIDRDLGDRDWTTIDPLPLRKSKGLRFRFTPSLYFWQPTETHVWCESQEERWEVLWLEYSGQVERLWAQPVAITFGHGSRLSGYSHFPDLLALFADGSYGLLDVRPAERVDDAARIQFGETAAACDVLGWRYRVLTGHDKRATGNLDSLSASRHDRCRPGHETETLILNAARAGRSRGDLCLIASPDCPPHACAWVDNLAWRRLLHVDLGGVFSSETVYTTTEAALTGAVA</sequence>
<evidence type="ECO:0008006" key="3">
    <source>
        <dbReference type="Google" id="ProtNLM"/>
    </source>
</evidence>
<name>A0ABS5XTQ5_9MICO</name>
<dbReference type="EMBL" id="JAFLHG010000005">
    <property type="protein sequence ID" value="MBT8797899.1"/>
    <property type="molecule type" value="Genomic_DNA"/>
</dbReference>
<reference evidence="1 2" key="1">
    <citation type="submission" date="2021-03" db="EMBL/GenBank/DDBJ databases">
        <title>Microbacterium pauli sp. nov., isolated from microfiltered milk.</title>
        <authorList>
            <person name="Bellassi P."/>
            <person name="Fontana A."/>
            <person name="Callegari M.L."/>
            <person name="Lorenzo M."/>
            <person name="Cappa F."/>
        </authorList>
    </citation>
    <scope>NUCLEOTIDE SEQUENCE [LARGE SCALE GENOMIC DNA]</scope>
    <source>
        <strain evidence="1 2">DSM 18909</strain>
    </source>
</reference>
<accession>A0ABS5XTQ5</accession>
<evidence type="ECO:0000313" key="2">
    <source>
        <dbReference type="Proteomes" id="UP000740605"/>
    </source>
</evidence>
<dbReference type="Proteomes" id="UP000740605">
    <property type="component" value="Unassembled WGS sequence"/>
</dbReference>